<keyword evidence="3 6" id="KW-0812">Transmembrane</keyword>
<dbReference type="PANTHER" id="PTHR33931:SF2">
    <property type="entry name" value="HOLIN-LIKE PROTEIN CIDA"/>
    <property type="match status" value="1"/>
</dbReference>
<evidence type="ECO:0000256" key="1">
    <source>
        <dbReference type="ARBA" id="ARBA00004651"/>
    </source>
</evidence>
<evidence type="ECO:0000313" key="7">
    <source>
        <dbReference type="EMBL" id="MFD1880135.1"/>
    </source>
</evidence>
<name>A0ABW4R1Q6_9RHOB</name>
<gene>
    <name evidence="7" type="ORF">ACFSCT_00210</name>
</gene>
<proteinExistence type="predicted"/>
<evidence type="ECO:0000256" key="5">
    <source>
        <dbReference type="ARBA" id="ARBA00023136"/>
    </source>
</evidence>
<evidence type="ECO:0000256" key="6">
    <source>
        <dbReference type="SAM" id="Phobius"/>
    </source>
</evidence>
<protein>
    <submittedName>
        <fullName evidence="7">CidA/LrgA family protein</fullName>
    </submittedName>
</protein>
<keyword evidence="2" id="KW-1003">Cell membrane</keyword>
<organism evidence="7 8">
    <name type="scientific">Paracoccus pacificus</name>
    <dbReference type="NCBI Taxonomy" id="1463598"/>
    <lineage>
        <taxon>Bacteria</taxon>
        <taxon>Pseudomonadati</taxon>
        <taxon>Pseudomonadota</taxon>
        <taxon>Alphaproteobacteria</taxon>
        <taxon>Rhodobacterales</taxon>
        <taxon>Paracoccaceae</taxon>
        <taxon>Paracoccus</taxon>
    </lineage>
</organism>
<comment type="caution">
    <text evidence="7">The sequence shown here is derived from an EMBL/GenBank/DDBJ whole genome shotgun (WGS) entry which is preliminary data.</text>
</comment>
<accession>A0ABW4R1Q6</accession>
<dbReference type="InterPro" id="IPR005538">
    <property type="entry name" value="LrgA/CidA"/>
</dbReference>
<dbReference type="Proteomes" id="UP001597213">
    <property type="component" value="Unassembled WGS sequence"/>
</dbReference>
<dbReference type="RefSeq" id="WP_379139275.1">
    <property type="nucleotide sequence ID" value="NZ_JBHUEN010000003.1"/>
</dbReference>
<evidence type="ECO:0000256" key="3">
    <source>
        <dbReference type="ARBA" id="ARBA00022692"/>
    </source>
</evidence>
<evidence type="ECO:0000256" key="4">
    <source>
        <dbReference type="ARBA" id="ARBA00022989"/>
    </source>
</evidence>
<keyword evidence="4 6" id="KW-1133">Transmembrane helix</keyword>
<dbReference type="Pfam" id="PF03788">
    <property type="entry name" value="LrgA"/>
    <property type="match status" value="1"/>
</dbReference>
<comment type="subcellular location">
    <subcellularLocation>
        <location evidence="1">Cell membrane</location>
        <topology evidence="1">Multi-pass membrane protein</topology>
    </subcellularLocation>
</comment>
<keyword evidence="8" id="KW-1185">Reference proteome</keyword>
<feature type="transmembrane region" description="Helical" evidence="6">
    <location>
        <begin position="82"/>
        <end position="109"/>
    </location>
</feature>
<evidence type="ECO:0000256" key="2">
    <source>
        <dbReference type="ARBA" id="ARBA00022475"/>
    </source>
</evidence>
<dbReference type="EMBL" id="JBHUEN010000003">
    <property type="protein sequence ID" value="MFD1880135.1"/>
    <property type="molecule type" value="Genomic_DNA"/>
</dbReference>
<sequence length="118" mass="11897">MIPAITIILCFQLGGEIASRALGLTLPGPVIGLVALVLACLAWPRLADMLRPATSVLLANLSLLFVPAGVGVVAHLDLIRSHGIGLAVAILGSTALAIAAGALVFVAVARLTGAEQDE</sequence>
<reference evidence="8" key="1">
    <citation type="journal article" date="2019" name="Int. J. Syst. Evol. Microbiol.">
        <title>The Global Catalogue of Microorganisms (GCM) 10K type strain sequencing project: providing services to taxonomists for standard genome sequencing and annotation.</title>
        <authorList>
            <consortium name="The Broad Institute Genomics Platform"/>
            <consortium name="The Broad Institute Genome Sequencing Center for Infectious Disease"/>
            <person name="Wu L."/>
            <person name="Ma J."/>
        </authorList>
    </citation>
    <scope>NUCLEOTIDE SEQUENCE [LARGE SCALE GENOMIC DNA]</scope>
    <source>
        <strain evidence="8">CCUG 56029</strain>
    </source>
</reference>
<dbReference type="PANTHER" id="PTHR33931">
    <property type="entry name" value="HOLIN-LIKE PROTEIN CIDA-RELATED"/>
    <property type="match status" value="1"/>
</dbReference>
<keyword evidence="5 6" id="KW-0472">Membrane</keyword>
<feature type="transmembrane region" description="Helical" evidence="6">
    <location>
        <begin position="25"/>
        <end position="44"/>
    </location>
</feature>
<evidence type="ECO:0000313" key="8">
    <source>
        <dbReference type="Proteomes" id="UP001597213"/>
    </source>
</evidence>
<feature type="transmembrane region" description="Helical" evidence="6">
    <location>
        <begin position="56"/>
        <end position="76"/>
    </location>
</feature>